<keyword evidence="2" id="KW-0732">Signal</keyword>
<dbReference type="AlphaFoldDB" id="A0A6U4F2M9"/>
<feature type="compositionally biased region" description="Low complexity" evidence="1">
    <location>
        <begin position="154"/>
        <end position="167"/>
    </location>
</feature>
<feature type="signal peptide" evidence="2">
    <location>
        <begin position="1"/>
        <end position="16"/>
    </location>
</feature>
<gene>
    <name evidence="3" type="ORF">MPOL1434_LOCUS10500</name>
</gene>
<sequence length="188" mass="18904">MKSVASALALAASVSAYAGNERPSPTTTTGTSSSRRTFVTKAAGFVGASSLGWLSGGMDIDGALHGPGCACGDCSDAQQLQHGHGVACSCPSCGGGGFAGLRPPAASAYERDVGGTNRSADTAALNAQAKETNARLEKSGFKLDTKEEEEARLSSALSSFSYDSNSSAGKSSQKTAGKGYGKDSKAYK</sequence>
<evidence type="ECO:0000313" key="3">
    <source>
        <dbReference type="EMBL" id="CAD8379371.1"/>
    </source>
</evidence>
<name>A0A6U4F2M9_9STRA</name>
<organism evidence="3">
    <name type="scientific">Minutocellus polymorphus</name>
    <dbReference type="NCBI Taxonomy" id="265543"/>
    <lineage>
        <taxon>Eukaryota</taxon>
        <taxon>Sar</taxon>
        <taxon>Stramenopiles</taxon>
        <taxon>Ochrophyta</taxon>
        <taxon>Bacillariophyta</taxon>
        <taxon>Mediophyceae</taxon>
        <taxon>Cymatosirophycidae</taxon>
        <taxon>Cymatosirales</taxon>
        <taxon>Cymatosiraceae</taxon>
        <taxon>Minutocellus</taxon>
    </lineage>
</organism>
<evidence type="ECO:0000256" key="2">
    <source>
        <dbReference type="SAM" id="SignalP"/>
    </source>
</evidence>
<proteinExistence type="predicted"/>
<feature type="region of interest" description="Disordered" evidence="1">
    <location>
        <begin position="154"/>
        <end position="188"/>
    </location>
</feature>
<feature type="chain" id="PRO_5030160303" evidence="2">
    <location>
        <begin position="17"/>
        <end position="188"/>
    </location>
</feature>
<reference evidence="3" key="1">
    <citation type="submission" date="2021-01" db="EMBL/GenBank/DDBJ databases">
        <authorList>
            <person name="Corre E."/>
            <person name="Pelletier E."/>
            <person name="Niang G."/>
            <person name="Scheremetjew M."/>
            <person name="Finn R."/>
            <person name="Kale V."/>
            <person name="Holt S."/>
            <person name="Cochrane G."/>
            <person name="Meng A."/>
            <person name="Brown T."/>
            <person name="Cohen L."/>
        </authorList>
    </citation>
    <scope>NUCLEOTIDE SEQUENCE</scope>
    <source>
        <strain evidence="3">CCMP3303</strain>
    </source>
</reference>
<accession>A0A6U4F2M9</accession>
<protein>
    <submittedName>
        <fullName evidence="3">Uncharacterized protein</fullName>
    </submittedName>
</protein>
<evidence type="ECO:0000256" key="1">
    <source>
        <dbReference type="SAM" id="MobiDB-lite"/>
    </source>
</evidence>
<dbReference type="EMBL" id="HBEJ01017998">
    <property type="protein sequence ID" value="CAD8379371.1"/>
    <property type="molecule type" value="Transcribed_RNA"/>
</dbReference>